<reference evidence="2" key="1">
    <citation type="submission" date="2020-04" db="EMBL/GenBank/DDBJ databases">
        <authorList>
            <person name="Alioto T."/>
            <person name="Alioto T."/>
            <person name="Gomez Garrido J."/>
        </authorList>
    </citation>
    <scope>NUCLEOTIDE SEQUENCE</scope>
    <source>
        <strain evidence="2">A484AB</strain>
    </source>
</reference>
<dbReference type="SMART" id="SM00248">
    <property type="entry name" value="ANK"/>
    <property type="match status" value="2"/>
</dbReference>
<dbReference type="InterPro" id="IPR046496">
    <property type="entry name" value="DUF6589"/>
</dbReference>
<dbReference type="EMBL" id="CACRXK020017618">
    <property type="protein sequence ID" value="CAB4031419.1"/>
    <property type="molecule type" value="Genomic_DNA"/>
</dbReference>
<dbReference type="Pfam" id="PF20231">
    <property type="entry name" value="DUF6589"/>
    <property type="match status" value="1"/>
</dbReference>
<evidence type="ECO:0000313" key="2">
    <source>
        <dbReference type="EMBL" id="CAB4031419.1"/>
    </source>
</evidence>
<keyword evidence="3" id="KW-1185">Reference proteome</keyword>
<dbReference type="InterPro" id="IPR002110">
    <property type="entry name" value="Ankyrin_rpt"/>
</dbReference>
<gene>
    <name evidence="2" type="ORF">PACLA_8A063555</name>
</gene>
<comment type="caution">
    <text evidence="2">The sequence shown here is derived from an EMBL/GenBank/DDBJ whole genome shotgun (WGS) entry which is preliminary data.</text>
</comment>
<evidence type="ECO:0000259" key="1">
    <source>
        <dbReference type="Pfam" id="PF20231"/>
    </source>
</evidence>
<evidence type="ECO:0000313" key="3">
    <source>
        <dbReference type="Proteomes" id="UP001152795"/>
    </source>
</evidence>
<name>A0A7D9JL30_PARCT</name>
<dbReference type="PROSITE" id="PS50088">
    <property type="entry name" value="ANK_REPEAT"/>
    <property type="match status" value="1"/>
</dbReference>
<dbReference type="InterPro" id="IPR036770">
    <property type="entry name" value="Ankyrin_rpt-contain_sf"/>
</dbReference>
<dbReference type="Proteomes" id="UP001152795">
    <property type="component" value="Unassembled WGS sequence"/>
</dbReference>
<dbReference type="AlphaFoldDB" id="A0A7D9JL30"/>
<protein>
    <submittedName>
        <fullName evidence="2">AChain A, Crystal Structure of Engineered Northeast Structural Genomics Consortium Target</fullName>
    </submittedName>
</protein>
<dbReference type="SUPFAM" id="SSF48403">
    <property type="entry name" value="Ankyrin repeat"/>
    <property type="match status" value="1"/>
</dbReference>
<dbReference type="PROSITE" id="PS50297">
    <property type="entry name" value="ANK_REP_REGION"/>
    <property type="match status" value="1"/>
</dbReference>
<organism evidence="2 3">
    <name type="scientific">Paramuricea clavata</name>
    <name type="common">Red gorgonian</name>
    <name type="synonym">Violescent sea-whip</name>
    <dbReference type="NCBI Taxonomy" id="317549"/>
    <lineage>
        <taxon>Eukaryota</taxon>
        <taxon>Metazoa</taxon>
        <taxon>Cnidaria</taxon>
        <taxon>Anthozoa</taxon>
        <taxon>Octocorallia</taxon>
        <taxon>Malacalcyonacea</taxon>
        <taxon>Plexauridae</taxon>
        <taxon>Paramuricea</taxon>
    </lineage>
</organism>
<feature type="domain" description="DUF6589" evidence="1">
    <location>
        <begin position="329"/>
        <end position="459"/>
    </location>
</feature>
<accession>A0A7D9JL30</accession>
<dbReference type="Pfam" id="PF12796">
    <property type="entry name" value="Ank_2"/>
    <property type="match status" value="1"/>
</dbReference>
<sequence>MQVERLSWSELVPHIGIEEVNDELDKRTTRIFDDLRQVASVCNEDGTLIVRLKARKNEFILARDQYLRTVLHLAAGIGHTRLLKCLVHAGAPINVRDGIGQTALTISLHKNNDAASVFLIESGACVQEYYYENTVSPLAIAKLHKNDIVEFLEKRIGDEKRVLDHVSKFFPKKISGSPVDMNVDHVNHKENFSRALNINIGDQKNTVTVIGCANACPDIYGCHTPGTGDFHNRGYLNETVARIGGQGGFWHVVENVMKRPTVNPTSFKQKFKDNNYNNNEEALYDYEDGLSIAMIKEFEKSSFFPSKSDLASCLLKTGNHNNVLLSKFKEWQESSKGDAIFNYQVNLVNDLIPLSRWYKESIRNGNGHAIEAVWMLCPELYAQIGKTNYRDESLIHIVNFATKWPLAYRKLFQRNRTVNIEGIQGKQLADDEWVEDHLVYPVKKYAKGQTSFSVLEMMSCSSNLLELDRKMYKSREAFNIHRTRRHCTPPSLYDQLKVAQFASKEEWFVDKGHPVVYKYAWGENTLKGGEAVSSRSIDARTKGKEKLQLEFLSFLHRKFPNEMK</sequence>
<proteinExistence type="predicted"/>
<dbReference type="Gene3D" id="1.25.40.20">
    <property type="entry name" value="Ankyrin repeat-containing domain"/>
    <property type="match status" value="1"/>
</dbReference>